<evidence type="ECO:0000313" key="5">
    <source>
        <dbReference type="Proteomes" id="UP000634668"/>
    </source>
</evidence>
<organism evidence="4 5">
    <name type="scientific">Arenibacter certesii</name>
    <dbReference type="NCBI Taxonomy" id="228955"/>
    <lineage>
        <taxon>Bacteria</taxon>
        <taxon>Pseudomonadati</taxon>
        <taxon>Bacteroidota</taxon>
        <taxon>Flavobacteriia</taxon>
        <taxon>Flavobacteriales</taxon>
        <taxon>Flavobacteriaceae</taxon>
        <taxon>Arenibacter</taxon>
    </lineage>
</organism>
<evidence type="ECO:0000259" key="3">
    <source>
        <dbReference type="Pfam" id="PF16344"/>
    </source>
</evidence>
<dbReference type="Proteomes" id="UP000634668">
    <property type="component" value="Unassembled WGS sequence"/>
</dbReference>
<dbReference type="PANTHER" id="PTHR30273:SF2">
    <property type="entry name" value="PROTEIN FECR"/>
    <property type="match status" value="1"/>
</dbReference>
<dbReference type="Pfam" id="PF04773">
    <property type="entry name" value="FecR"/>
    <property type="match status" value="1"/>
</dbReference>
<feature type="domain" description="FecR protein" evidence="2">
    <location>
        <begin position="170"/>
        <end position="264"/>
    </location>
</feature>
<accession>A0A918MH44</accession>
<keyword evidence="1" id="KW-0472">Membrane</keyword>
<comment type="caution">
    <text evidence="4">The sequence shown here is derived from an EMBL/GenBank/DDBJ whole genome shotgun (WGS) entry which is preliminary data.</text>
</comment>
<dbReference type="InterPro" id="IPR006860">
    <property type="entry name" value="FecR"/>
</dbReference>
<feature type="transmembrane region" description="Helical" evidence="1">
    <location>
        <begin position="84"/>
        <end position="104"/>
    </location>
</feature>
<reference evidence="4" key="2">
    <citation type="submission" date="2020-09" db="EMBL/GenBank/DDBJ databases">
        <authorList>
            <person name="Sun Q."/>
            <person name="Kim S."/>
        </authorList>
    </citation>
    <scope>NUCLEOTIDE SEQUENCE</scope>
    <source>
        <strain evidence="4">KCTC 12113</strain>
    </source>
</reference>
<reference evidence="4" key="1">
    <citation type="journal article" date="2014" name="Int. J. Syst. Evol. Microbiol.">
        <title>Complete genome sequence of Corynebacterium casei LMG S-19264T (=DSM 44701T), isolated from a smear-ripened cheese.</title>
        <authorList>
            <consortium name="US DOE Joint Genome Institute (JGI-PGF)"/>
            <person name="Walter F."/>
            <person name="Albersmeier A."/>
            <person name="Kalinowski J."/>
            <person name="Ruckert C."/>
        </authorList>
    </citation>
    <scope>NUCLEOTIDE SEQUENCE</scope>
    <source>
        <strain evidence="4">KCTC 12113</strain>
    </source>
</reference>
<sequence length="382" mass="43137">MVSPEVEQLIVRFLSNSATTVEIDELTNWILMEGNQKLFDAYVQSHLEIITSKNRPDTVGIKKKLIHKIEKHKKKHVLKTSTRYAAVGLLLLSLGYLIPLSLFVKPNTNSILHKQEEITITLSNGEVETLRGRKEKTIKDANGNSIGILEDTKLVYSGTSNTEKLVYNTLSVPYGKQFNLVLSDGTQVVLNSGTSIRYPVAFIKGKERTVYLTGEAYFDVFEDKEHPFVVYANEMEIQVLGTEFNVSHYPENDHIQTVLVEGAVALQIKGDSATDAITTRLEPGTKGEWLKSGSTIAVENVDTKLYTAWTQGKLVFRNTEFKKIRQALERHYNVAITNNNPLLDQQVFDATFDIETIDQVLESFNKSYAIEYDIENKEVIIQ</sequence>
<dbReference type="GO" id="GO:0016989">
    <property type="term" value="F:sigma factor antagonist activity"/>
    <property type="evidence" value="ECO:0007669"/>
    <property type="project" value="TreeGrafter"/>
</dbReference>
<keyword evidence="1" id="KW-0812">Transmembrane</keyword>
<evidence type="ECO:0000313" key="4">
    <source>
        <dbReference type="EMBL" id="GGW22005.1"/>
    </source>
</evidence>
<dbReference type="InterPro" id="IPR012373">
    <property type="entry name" value="Ferrdict_sens_TM"/>
</dbReference>
<dbReference type="AlphaFoldDB" id="A0A918MH44"/>
<dbReference type="Gene3D" id="2.60.120.1440">
    <property type="match status" value="1"/>
</dbReference>
<evidence type="ECO:0008006" key="6">
    <source>
        <dbReference type="Google" id="ProtNLM"/>
    </source>
</evidence>
<keyword evidence="1" id="KW-1133">Transmembrane helix</keyword>
<dbReference type="Gene3D" id="3.55.50.30">
    <property type="match status" value="1"/>
</dbReference>
<dbReference type="PANTHER" id="PTHR30273">
    <property type="entry name" value="PERIPLASMIC SIGNAL SENSOR AND SIGMA FACTOR ACTIVATOR FECR-RELATED"/>
    <property type="match status" value="1"/>
</dbReference>
<dbReference type="Pfam" id="PF16344">
    <property type="entry name" value="FecR_C"/>
    <property type="match status" value="1"/>
</dbReference>
<protein>
    <recommendedName>
        <fullName evidence="6">FecR family protein</fullName>
    </recommendedName>
</protein>
<proteinExistence type="predicted"/>
<dbReference type="RefSeq" id="WP_051315792.1">
    <property type="nucleotide sequence ID" value="NZ_BMWP01000001.1"/>
</dbReference>
<dbReference type="InterPro" id="IPR032508">
    <property type="entry name" value="FecR_C"/>
</dbReference>
<evidence type="ECO:0000256" key="1">
    <source>
        <dbReference type="SAM" id="Phobius"/>
    </source>
</evidence>
<keyword evidence="5" id="KW-1185">Reference proteome</keyword>
<name>A0A918MH44_9FLAO</name>
<dbReference type="EMBL" id="BMWP01000001">
    <property type="protein sequence ID" value="GGW22005.1"/>
    <property type="molecule type" value="Genomic_DNA"/>
</dbReference>
<evidence type="ECO:0000259" key="2">
    <source>
        <dbReference type="Pfam" id="PF04773"/>
    </source>
</evidence>
<gene>
    <name evidence="4" type="ORF">GCM10007383_01180</name>
</gene>
<feature type="domain" description="Protein FecR C-terminal" evidence="3">
    <location>
        <begin position="313"/>
        <end position="381"/>
    </location>
</feature>